<accession>A0A9D9NI49</accession>
<dbReference type="AlphaFoldDB" id="A0A9D9NI49"/>
<dbReference type="Gene3D" id="3.80.10.10">
    <property type="entry name" value="Ribonuclease Inhibitor"/>
    <property type="match status" value="1"/>
</dbReference>
<evidence type="ECO:0000313" key="4">
    <source>
        <dbReference type="Proteomes" id="UP000823757"/>
    </source>
</evidence>
<sequence>MKRLLYIIPFLLFFAAACTEDPVEPQTQDDGSGITLSTTTLSFLNTGEAVDGAASVTVTSNADWTLIGKDDWCHPSVTEGKNGESVIFTADANPGAESRTAEFFFVSGSKTEKLYVMQKQNSVIELFKDEFDLPREGGDIAVRVSANEEVTVNIPAEYQWITRVETPASKSLDLNVFYFHIAETDEYEQRSGRIEFLSGGNTVPATVTQERKIELRVEQATYDAGPDGGTVEVVVHTNLPYSVDVPDVTSSWLTPDLDENAGTDPGNITTRTEMFTVGTQGEMTRAGKITLTSLDGSLTTSFVIRQRGSNPKTIEIPDENFRQALADISYVIIDGYEAPECELSDLGQNATEMNVSGKNIESIEGIRNFPNVQNLDCSNNNITKMDFSGTKVYTDYYNNYSKLYGNPIEELIGGNYIQYVMLNCADGNKQEVPGNGLTGANGVSSKKLRVEGSAIMGVYVQYNPALEKVDISSCAKLNSIYYLGATGCGINNPPFRAYFPTGTYISDWGVPDGCEYIAGPPTDW</sequence>
<dbReference type="InterPro" id="IPR013783">
    <property type="entry name" value="Ig-like_fold"/>
</dbReference>
<feature type="domain" description="BACON" evidence="2">
    <location>
        <begin position="64"/>
        <end position="119"/>
    </location>
</feature>
<comment type="caution">
    <text evidence="3">The sequence shown here is derived from an EMBL/GenBank/DDBJ whole genome shotgun (WGS) entry which is preliminary data.</text>
</comment>
<dbReference type="SUPFAM" id="SSF52058">
    <property type="entry name" value="L domain-like"/>
    <property type="match status" value="1"/>
</dbReference>
<evidence type="ECO:0000313" key="3">
    <source>
        <dbReference type="EMBL" id="MBO8474215.1"/>
    </source>
</evidence>
<dbReference type="Gene3D" id="2.60.40.10">
    <property type="entry name" value="Immunoglobulins"/>
    <property type="match status" value="3"/>
</dbReference>
<name>A0A9D9NI49_9BACT</name>
<dbReference type="Proteomes" id="UP000823757">
    <property type="component" value="Unassembled WGS sequence"/>
</dbReference>
<protein>
    <submittedName>
        <fullName evidence="3">BACON domain-containing protein</fullName>
    </submittedName>
</protein>
<dbReference type="EMBL" id="JADIMD010000040">
    <property type="protein sequence ID" value="MBO8474215.1"/>
    <property type="molecule type" value="Genomic_DNA"/>
</dbReference>
<proteinExistence type="predicted"/>
<reference evidence="3" key="1">
    <citation type="submission" date="2020-10" db="EMBL/GenBank/DDBJ databases">
        <authorList>
            <person name="Gilroy R."/>
        </authorList>
    </citation>
    <scope>NUCLEOTIDE SEQUENCE</scope>
    <source>
        <strain evidence="3">B1-13419</strain>
    </source>
</reference>
<dbReference type="InterPro" id="IPR024361">
    <property type="entry name" value="BACON"/>
</dbReference>
<dbReference type="PROSITE" id="PS51257">
    <property type="entry name" value="PROKAR_LIPOPROTEIN"/>
    <property type="match status" value="1"/>
</dbReference>
<evidence type="ECO:0000256" key="1">
    <source>
        <dbReference type="SAM" id="SignalP"/>
    </source>
</evidence>
<organism evidence="3 4">
    <name type="scientific">Candidatus Cryptobacteroides faecigallinarum</name>
    <dbReference type="NCBI Taxonomy" id="2840763"/>
    <lineage>
        <taxon>Bacteria</taxon>
        <taxon>Pseudomonadati</taxon>
        <taxon>Bacteroidota</taxon>
        <taxon>Bacteroidia</taxon>
        <taxon>Bacteroidales</taxon>
        <taxon>Candidatus Cryptobacteroides</taxon>
    </lineage>
</organism>
<dbReference type="Pfam" id="PF13004">
    <property type="entry name" value="BACON"/>
    <property type="match status" value="1"/>
</dbReference>
<feature type="signal peptide" evidence="1">
    <location>
        <begin position="1"/>
        <end position="19"/>
    </location>
</feature>
<evidence type="ECO:0000259" key="2">
    <source>
        <dbReference type="Pfam" id="PF13004"/>
    </source>
</evidence>
<reference evidence="3" key="2">
    <citation type="journal article" date="2021" name="PeerJ">
        <title>Extensive microbial diversity within the chicken gut microbiome revealed by metagenomics and culture.</title>
        <authorList>
            <person name="Gilroy R."/>
            <person name="Ravi A."/>
            <person name="Getino M."/>
            <person name="Pursley I."/>
            <person name="Horton D.L."/>
            <person name="Alikhan N.F."/>
            <person name="Baker D."/>
            <person name="Gharbi K."/>
            <person name="Hall N."/>
            <person name="Watson M."/>
            <person name="Adriaenssens E.M."/>
            <person name="Foster-Nyarko E."/>
            <person name="Jarju S."/>
            <person name="Secka A."/>
            <person name="Antonio M."/>
            <person name="Oren A."/>
            <person name="Chaudhuri R.R."/>
            <person name="La Ragione R."/>
            <person name="Hildebrand F."/>
            <person name="Pallen M.J."/>
        </authorList>
    </citation>
    <scope>NUCLEOTIDE SEQUENCE</scope>
    <source>
        <strain evidence="3">B1-13419</strain>
    </source>
</reference>
<dbReference type="CDD" id="cd14948">
    <property type="entry name" value="BACON"/>
    <property type="match status" value="2"/>
</dbReference>
<keyword evidence="1" id="KW-0732">Signal</keyword>
<feature type="chain" id="PRO_5039198023" evidence="1">
    <location>
        <begin position="20"/>
        <end position="524"/>
    </location>
</feature>
<gene>
    <name evidence="3" type="ORF">IAB91_02860</name>
</gene>
<dbReference type="InterPro" id="IPR032675">
    <property type="entry name" value="LRR_dom_sf"/>
</dbReference>